<dbReference type="GO" id="GO:0016020">
    <property type="term" value="C:membrane"/>
    <property type="evidence" value="ECO:0007669"/>
    <property type="project" value="UniProtKB-SubCell"/>
</dbReference>
<name>A0A5C4WSY8_9ACTN</name>
<comment type="caution">
    <text evidence="6">The sequence shown here is derived from an EMBL/GenBank/DDBJ whole genome shotgun (WGS) entry which is preliminary data.</text>
</comment>
<dbReference type="RefSeq" id="WP_139629755.1">
    <property type="nucleotide sequence ID" value="NZ_CP045572.1"/>
</dbReference>
<dbReference type="InterPro" id="IPR009908">
    <property type="entry name" value="Methylamine_util_MauE"/>
</dbReference>
<evidence type="ECO:0000256" key="3">
    <source>
        <dbReference type="ARBA" id="ARBA00022989"/>
    </source>
</evidence>
<evidence type="ECO:0000256" key="4">
    <source>
        <dbReference type="ARBA" id="ARBA00023136"/>
    </source>
</evidence>
<proteinExistence type="predicted"/>
<dbReference type="Proteomes" id="UP000312512">
    <property type="component" value="Unassembled WGS sequence"/>
</dbReference>
<evidence type="ECO:0000256" key="1">
    <source>
        <dbReference type="ARBA" id="ARBA00004141"/>
    </source>
</evidence>
<accession>A0A5P9Z548</accession>
<evidence type="ECO:0000256" key="2">
    <source>
        <dbReference type="ARBA" id="ARBA00022692"/>
    </source>
</evidence>
<evidence type="ECO:0000313" key="6">
    <source>
        <dbReference type="EMBL" id="KAB8196694.1"/>
    </source>
</evidence>
<dbReference type="EMBL" id="VDLX02000002">
    <property type="protein sequence ID" value="KAB8196694.1"/>
    <property type="molecule type" value="Genomic_DNA"/>
</dbReference>
<accession>A0A5C4WSY8</accession>
<evidence type="ECO:0000313" key="7">
    <source>
        <dbReference type="Proteomes" id="UP000312512"/>
    </source>
</evidence>
<reference evidence="6 7" key="1">
    <citation type="submission" date="2019-10" db="EMBL/GenBank/DDBJ databases">
        <title>Nonomuraea sp. nov., isolated from Phyllanthus amarus.</title>
        <authorList>
            <person name="Klykleung N."/>
            <person name="Tanasupawat S."/>
        </authorList>
    </citation>
    <scope>NUCLEOTIDE SEQUENCE [LARGE SCALE GENOMIC DNA]</scope>
    <source>
        <strain evidence="6 7">PA1-10</strain>
    </source>
</reference>
<gene>
    <name evidence="6" type="ORF">FH608_008290</name>
</gene>
<protein>
    <submittedName>
        <fullName evidence="6">Methylamine utilization protein MauE</fullName>
    </submittedName>
</protein>
<keyword evidence="7" id="KW-1185">Reference proteome</keyword>
<organism evidence="6 7">
    <name type="scientific">Nonomuraea phyllanthi</name>
    <dbReference type="NCBI Taxonomy" id="2219224"/>
    <lineage>
        <taxon>Bacteria</taxon>
        <taxon>Bacillati</taxon>
        <taxon>Actinomycetota</taxon>
        <taxon>Actinomycetes</taxon>
        <taxon>Streptosporangiales</taxon>
        <taxon>Streptosporangiaceae</taxon>
        <taxon>Nonomuraea</taxon>
    </lineage>
</organism>
<dbReference type="OrthoDB" id="3542216at2"/>
<keyword evidence="3" id="KW-1133">Transmembrane helix</keyword>
<feature type="domain" description="Methylamine utilisation protein MauE" evidence="5">
    <location>
        <begin position="1"/>
        <end position="131"/>
    </location>
</feature>
<keyword evidence="4" id="KW-0472">Membrane</keyword>
<keyword evidence="2" id="KW-0812">Transmembrane</keyword>
<dbReference type="Pfam" id="PF07291">
    <property type="entry name" value="MauE"/>
    <property type="match status" value="1"/>
</dbReference>
<comment type="subcellular location">
    <subcellularLocation>
        <location evidence="1">Membrane</location>
        <topology evidence="1">Multi-pass membrane protein</topology>
    </subcellularLocation>
</comment>
<dbReference type="GO" id="GO:0030416">
    <property type="term" value="P:methylamine metabolic process"/>
    <property type="evidence" value="ECO:0007669"/>
    <property type="project" value="InterPro"/>
</dbReference>
<sequence length="171" mass="16984">MDYVALGCRSLVALVFLVSAVSKVRGGSAYADFLAATRRLAPPWVPVRVAGAAVVAAELAIVLLVAVPGTVRAGFALAVCLLAAFTSAILAALRRAVRAPCACFGASRRPLGYGHVARNLVLMAGSALGLVAYEPVTGDAGAALAAVAAGAVAAIGVALADDLIDLFGPTA</sequence>
<dbReference type="AlphaFoldDB" id="A0A5C4WSY8"/>
<evidence type="ECO:0000259" key="5">
    <source>
        <dbReference type="Pfam" id="PF07291"/>
    </source>
</evidence>